<dbReference type="CDD" id="cd00761">
    <property type="entry name" value="Glyco_tranf_GTA_type"/>
    <property type="match status" value="1"/>
</dbReference>
<evidence type="ECO:0000256" key="2">
    <source>
        <dbReference type="SAM" id="Phobius"/>
    </source>
</evidence>
<dbReference type="EC" id="2.4.-.-" evidence="4"/>
<keyword evidence="4" id="KW-0808">Transferase</keyword>
<dbReference type="PANTHER" id="PTHR43685">
    <property type="entry name" value="GLYCOSYLTRANSFERASE"/>
    <property type="match status" value="1"/>
</dbReference>
<dbReference type="RefSeq" id="WP_250875446.1">
    <property type="nucleotide sequence ID" value="NZ_JALXFV010000008.1"/>
</dbReference>
<dbReference type="Gene3D" id="3.90.550.10">
    <property type="entry name" value="Spore Coat Polysaccharide Biosynthesis Protein SpsA, Chain A"/>
    <property type="match status" value="1"/>
</dbReference>
<dbReference type="PANTHER" id="PTHR43685:SF2">
    <property type="entry name" value="GLYCOSYLTRANSFERASE 2-LIKE DOMAIN-CONTAINING PROTEIN"/>
    <property type="match status" value="1"/>
</dbReference>
<dbReference type="InterPro" id="IPR001173">
    <property type="entry name" value="Glyco_trans_2-like"/>
</dbReference>
<evidence type="ECO:0000313" key="5">
    <source>
        <dbReference type="Proteomes" id="UP001597187"/>
    </source>
</evidence>
<dbReference type="GO" id="GO:0016757">
    <property type="term" value="F:glycosyltransferase activity"/>
    <property type="evidence" value="ECO:0007669"/>
    <property type="project" value="UniProtKB-KW"/>
</dbReference>
<accession>A0ABD6B132</accession>
<keyword evidence="2" id="KW-0472">Membrane</keyword>
<comment type="caution">
    <text evidence="4">The sequence shown here is derived from an EMBL/GenBank/DDBJ whole genome shotgun (WGS) entry which is preliminary data.</text>
</comment>
<evidence type="ECO:0000256" key="1">
    <source>
        <dbReference type="SAM" id="MobiDB-lite"/>
    </source>
</evidence>
<dbReference type="EMBL" id="JBHUDC010000008">
    <property type="protein sequence ID" value="MFD1515532.1"/>
    <property type="molecule type" value="Genomic_DNA"/>
</dbReference>
<organism evidence="4 5">
    <name type="scientific">Halomarina rubra</name>
    <dbReference type="NCBI Taxonomy" id="2071873"/>
    <lineage>
        <taxon>Archaea</taxon>
        <taxon>Methanobacteriati</taxon>
        <taxon>Methanobacteriota</taxon>
        <taxon>Stenosarchaea group</taxon>
        <taxon>Halobacteria</taxon>
        <taxon>Halobacteriales</taxon>
        <taxon>Natronomonadaceae</taxon>
        <taxon>Halomarina</taxon>
    </lineage>
</organism>
<dbReference type="Proteomes" id="UP001597187">
    <property type="component" value="Unassembled WGS sequence"/>
</dbReference>
<dbReference type="InterPro" id="IPR029044">
    <property type="entry name" value="Nucleotide-diphossugar_trans"/>
</dbReference>
<proteinExistence type="predicted"/>
<dbReference type="SUPFAM" id="SSF53448">
    <property type="entry name" value="Nucleotide-diphospho-sugar transferases"/>
    <property type="match status" value="1"/>
</dbReference>
<dbReference type="Pfam" id="PF00535">
    <property type="entry name" value="Glycos_transf_2"/>
    <property type="match status" value="1"/>
</dbReference>
<dbReference type="InterPro" id="IPR050834">
    <property type="entry name" value="Glycosyltransf_2"/>
</dbReference>
<sequence>MRISVVVCTHTTERYPDLKEAVESVLANDYDDREVVVVSDGSEAVHERMLADFGDNEEVVVHLHEPNSGLLTVRNVGADLASGDVVAFVDDDALAHEDWLAELAAVYERTVEPWSDGGRASSPRTPGETRTASEEAEEVLAVGGKMLPKWVAGEPTFLPEEFYWLIGVTHRGFAEEAGEVRNTNGSNISFRAEVFDALDGFDTDVGGRQGDNHLQGGETELCARLREEFGVGVQYNPDAAVEHKIFDYRTSPRWLVERAFWQGFSKRGMQVFVPESTGEEGQFLVDLLLRFVPERVRGLVEEFSVAKLQQLMMLVVLTGVVGLGYLYGVVKWR</sequence>
<feature type="domain" description="Glycosyltransferase 2-like" evidence="3">
    <location>
        <begin position="4"/>
        <end position="149"/>
    </location>
</feature>
<protein>
    <submittedName>
        <fullName evidence="4">Glycosyltransferase</fullName>
        <ecNumber evidence="4">2.4.-.-</ecNumber>
    </submittedName>
</protein>
<evidence type="ECO:0000313" key="4">
    <source>
        <dbReference type="EMBL" id="MFD1515532.1"/>
    </source>
</evidence>
<reference evidence="4 5" key="1">
    <citation type="journal article" date="2019" name="Int. J. Syst. Evol. Microbiol.">
        <title>The Global Catalogue of Microorganisms (GCM) 10K type strain sequencing project: providing services to taxonomists for standard genome sequencing and annotation.</title>
        <authorList>
            <consortium name="The Broad Institute Genomics Platform"/>
            <consortium name="The Broad Institute Genome Sequencing Center for Infectious Disease"/>
            <person name="Wu L."/>
            <person name="Ma J."/>
        </authorList>
    </citation>
    <scope>NUCLEOTIDE SEQUENCE [LARGE SCALE GENOMIC DNA]</scope>
    <source>
        <strain evidence="4 5">CGMCC 1.12563</strain>
    </source>
</reference>
<gene>
    <name evidence="4" type="ORF">ACFSBT_19820</name>
</gene>
<keyword evidence="2" id="KW-0812">Transmembrane</keyword>
<keyword evidence="5" id="KW-1185">Reference proteome</keyword>
<name>A0ABD6B132_9EURY</name>
<feature type="region of interest" description="Disordered" evidence="1">
    <location>
        <begin position="113"/>
        <end position="133"/>
    </location>
</feature>
<evidence type="ECO:0000259" key="3">
    <source>
        <dbReference type="Pfam" id="PF00535"/>
    </source>
</evidence>
<keyword evidence="2" id="KW-1133">Transmembrane helix</keyword>
<dbReference type="AlphaFoldDB" id="A0ABD6B132"/>
<feature type="transmembrane region" description="Helical" evidence="2">
    <location>
        <begin position="311"/>
        <end position="330"/>
    </location>
</feature>
<keyword evidence="4" id="KW-0328">Glycosyltransferase</keyword>